<dbReference type="Pfam" id="PF04294">
    <property type="entry name" value="VanW"/>
    <property type="match status" value="1"/>
</dbReference>
<comment type="caution">
    <text evidence="5">The sequence shown here is derived from an EMBL/GenBank/DDBJ whole genome shotgun (WGS) entry which is preliminary data.</text>
</comment>
<dbReference type="Gene3D" id="2.20.230.10">
    <property type="entry name" value="Resuscitation-promoting factor rpfb"/>
    <property type="match status" value="1"/>
</dbReference>
<keyword evidence="3" id="KW-0812">Transmembrane</keyword>
<feature type="domain" description="G5" evidence="4">
    <location>
        <begin position="382"/>
        <end position="462"/>
    </location>
</feature>
<evidence type="ECO:0000259" key="4">
    <source>
        <dbReference type="PROSITE" id="PS51109"/>
    </source>
</evidence>
<keyword evidence="1" id="KW-0732">Signal</keyword>
<keyword evidence="3" id="KW-1133">Transmembrane helix</keyword>
<evidence type="ECO:0000313" key="6">
    <source>
        <dbReference type="Proteomes" id="UP001597262"/>
    </source>
</evidence>
<name>A0ABW3S3A7_9BACL</name>
<protein>
    <submittedName>
        <fullName evidence="5">VanW family protein</fullName>
    </submittedName>
</protein>
<dbReference type="EMBL" id="JBHTLM010000021">
    <property type="protein sequence ID" value="MFD1178831.1"/>
    <property type="molecule type" value="Genomic_DNA"/>
</dbReference>
<dbReference type="InterPro" id="IPR007391">
    <property type="entry name" value="Vancomycin_resist_VanW"/>
</dbReference>
<dbReference type="PANTHER" id="PTHR35788">
    <property type="entry name" value="EXPORTED PROTEIN-RELATED"/>
    <property type="match status" value="1"/>
</dbReference>
<evidence type="ECO:0000256" key="3">
    <source>
        <dbReference type="SAM" id="Phobius"/>
    </source>
</evidence>
<dbReference type="PANTHER" id="PTHR35788:SF1">
    <property type="entry name" value="EXPORTED PROTEIN"/>
    <property type="match status" value="1"/>
</dbReference>
<accession>A0ABW3S3A7</accession>
<dbReference type="Proteomes" id="UP001597262">
    <property type="component" value="Unassembled WGS sequence"/>
</dbReference>
<evidence type="ECO:0000313" key="5">
    <source>
        <dbReference type="EMBL" id="MFD1178831.1"/>
    </source>
</evidence>
<dbReference type="Pfam" id="PF07501">
    <property type="entry name" value="G5"/>
    <property type="match status" value="1"/>
</dbReference>
<organism evidence="5 6">
    <name type="scientific">Paenibacillus puldeungensis</name>
    <dbReference type="NCBI Taxonomy" id="696536"/>
    <lineage>
        <taxon>Bacteria</taxon>
        <taxon>Bacillati</taxon>
        <taxon>Bacillota</taxon>
        <taxon>Bacilli</taxon>
        <taxon>Bacillales</taxon>
        <taxon>Paenibacillaceae</taxon>
        <taxon>Paenibacillus</taxon>
    </lineage>
</organism>
<reference evidence="6" key="1">
    <citation type="journal article" date="2019" name="Int. J. Syst. Evol. Microbiol.">
        <title>The Global Catalogue of Microorganisms (GCM) 10K type strain sequencing project: providing services to taxonomists for standard genome sequencing and annotation.</title>
        <authorList>
            <consortium name="The Broad Institute Genomics Platform"/>
            <consortium name="The Broad Institute Genome Sequencing Center for Infectious Disease"/>
            <person name="Wu L."/>
            <person name="Ma J."/>
        </authorList>
    </citation>
    <scope>NUCLEOTIDE SEQUENCE [LARGE SCALE GENOMIC DNA]</scope>
    <source>
        <strain evidence="6">CCUG 59189</strain>
    </source>
</reference>
<evidence type="ECO:0000256" key="1">
    <source>
        <dbReference type="ARBA" id="ARBA00022729"/>
    </source>
</evidence>
<dbReference type="InterPro" id="IPR011098">
    <property type="entry name" value="G5_dom"/>
</dbReference>
<dbReference type="InterPro" id="IPR052913">
    <property type="entry name" value="Glycopeptide_resist_protein"/>
</dbReference>
<keyword evidence="3" id="KW-0472">Membrane</keyword>
<gene>
    <name evidence="5" type="ORF">ACFQ3W_21370</name>
</gene>
<dbReference type="SMART" id="SM01208">
    <property type="entry name" value="G5"/>
    <property type="match status" value="1"/>
</dbReference>
<sequence length="504" mass="55314">MAKKTLAIITISLVVLIGSFVLGALYLFANQGTIPKGTVVAGLELGGYKTDKAYSLIDQEIARLEQKNLIMVVDGRELTMTWAKAGISFDAASFREAVQQLSRGTLWERLRTRFNFNKVWGLEAALDPKTLGSLFTPDWEKEQFGVPVDAVRMIAPDDMIRYIPGQSVLRIDRERLSRELTSAANDWARRQVLGGNHHNFLPPNTSEPIRLDVPLRSIQPKVTVESLKREGIRRKITQFSTGLSTSGPGRRHNVAAAARSIDGIVLGPGEIFDYAKVIEYAEKTYGLREAPVIFRGKLVPGIGGGICQVSSTLYNAAIRTGLEIVERRNHSLPVSYLPKGQDATFAKDYINFRFKNTSGHHLLIRAEVENDQLVVKLFGDMPENISYTIESRTTKMLPSPEKYVTNSSLPFGSKQIILKGTTGYVVETYRIKKIDGRTTDSVLLSRDTYPPQPSVIAVPVAESGGGAGSNRPGSPDSGQSAPAPMEPVPPSPYVEDGVSGPNFR</sequence>
<dbReference type="RefSeq" id="WP_379321271.1">
    <property type="nucleotide sequence ID" value="NZ_JBHTLM010000021.1"/>
</dbReference>
<evidence type="ECO:0000256" key="2">
    <source>
        <dbReference type="SAM" id="MobiDB-lite"/>
    </source>
</evidence>
<keyword evidence="6" id="KW-1185">Reference proteome</keyword>
<feature type="region of interest" description="Disordered" evidence="2">
    <location>
        <begin position="444"/>
        <end position="504"/>
    </location>
</feature>
<feature type="transmembrane region" description="Helical" evidence="3">
    <location>
        <begin position="7"/>
        <end position="29"/>
    </location>
</feature>
<dbReference type="PROSITE" id="PS51109">
    <property type="entry name" value="G5"/>
    <property type="match status" value="1"/>
</dbReference>
<proteinExistence type="predicted"/>